<evidence type="ECO:0000256" key="1">
    <source>
        <dbReference type="ARBA" id="ARBA00000085"/>
    </source>
</evidence>
<proteinExistence type="predicted"/>
<evidence type="ECO:0000256" key="11">
    <source>
        <dbReference type="SAM" id="Phobius"/>
    </source>
</evidence>
<dbReference type="PROSITE" id="PS50109">
    <property type="entry name" value="HIS_KIN"/>
    <property type="match status" value="1"/>
</dbReference>
<evidence type="ECO:0000259" key="14">
    <source>
        <dbReference type="PROSITE" id="PS50885"/>
    </source>
</evidence>
<gene>
    <name evidence="15" type="ORF">SAMN04487966_1048</name>
</gene>
<comment type="catalytic activity">
    <reaction evidence="1">
        <text>ATP + protein L-histidine = ADP + protein N-phospho-L-histidine.</text>
        <dbReference type="EC" id="2.7.13.3"/>
    </reaction>
</comment>
<dbReference type="PRINTS" id="PR00344">
    <property type="entry name" value="BCTRLSENSOR"/>
</dbReference>
<dbReference type="Pfam" id="PF00672">
    <property type="entry name" value="HAMP"/>
    <property type="match status" value="1"/>
</dbReference>
<evidence type="ECO:0000256" key="6">
    <source>
        <dbReference type="ARBA" id="ARBA00022692"/>
    </source>
</evidence>
<keyword evidence="8 11" id="KW-1133">Transmembrane helix</keyword>
<dbReference type="Pfam" id="PF00512">
    <property type="entry name" value="HisKA"/>
    <property type="match status" value="1"/>
</dbReference>
<dbReference type="PANTHER" id="PTHR45436:SF5">
    <property type="entry name" value="SENSOR HISTIDINE KINASE TRCS"/>
    <property type="match status" value="1"/>
</dbReference>
<keyword evidence="4" id="KW-0597">Phosphoprotein</keyword>
<dbReference type="Gene3D" id="6.10.340.10">
    <property type="match status" value="1"/>
</dbReference>
<dbReference type="SMART" id="SM00388">
    <property type="entry name" value="HisKA"/>
    <property type="match status" value="1"/>
</dbReference>
<evidence type="ECO:0000256" key="4">
    <source>
        <dbReference type="ARBA" id="ARBA00022553"/>
    </source>
</evidence>
<evidence type="ECO:0000256" key="5">
    <source>
        <dbReference type="ARBA" id="ARBA00022679"/>
    </source>
</evidence>
<accession>A0A1I7MK39</accession>
<dbReference type="SMART" id="SM00387">
    <property type="entry name" value="HATPase_c"/>
    <property type="match status" value="1"/>
</dbReference>
<dbReference type="EMBL" id="FPCG01000004">
    <property type="protein sequence ID" value="SFV22298.1"/>
    <property type="molecule type" value="Genomic_DNA"/>
</dbReference>
<dbReference type="InterPro" id="IPR004358">
    <property type="entry name" value="Sig_transdc_His_kin-like_C"/>
</dbReference>
<keyword evidence="10 11" id="KW-0472">Membrane</keyword>
<dbReference type="PANTHER" id="PTHR45436">
    <property type="entry name" value="SENSOR HISTIDINE KINASE YKOH"/>
    <property type="match status" value="1"/>
</dbReference>
<feature type="chain" id="PRO_5011516670" description="histidine kinase" evidence="12">
    <location>
        <begin position="22"/>
        <end position="509"/>
    </location>
</feature>
<dbReference type="GO" id="GO:0000155">
    <property type="term" value="F:phosphorelay sensor kinase activity"/>
    <property type="evidence" value="ECO:0007669"/>
    <property type="project" value="InterPro"/>
</dbReference>
<keyword evidence="9" id="KW-0902">Two-component regulatory system</keyword>
<name>A0A1I7MK39_9MICC</name>
<evidence type="ECO:0000256" key="10">
    <source>
        <dbReference type="ARBA" id="ARBA00023136"/>
    </source>
</evidence>
<keyword evidence="5" id="KW-0808">Transferase</keyword>
<feature type="domain" description="HAMP" evidence="14">
    <location>
        <begin position="203"/>
        <end position="266"/>
    </location>
</feature>
<feature type="transmembrane region" description="Helical" evidence="11">
    <location>
        <begin position="184"/>
        <end position="202"/>
    </location>
</feature>
<evidence type="ECO:0000313" key="16">
    <source>
        <dbReference type="Proteomes" id="UP000198881"/>
    </source>
</evidence>
<evidence type="ECO:0000256" key="8">
    <source>
        <dbReference type="ARBA" id="ARBA00022989"/>
    </source>
</evidence>
<protein>
    <recommendedName>
        <fullName evidence="3">histidine kinase</fullName>
        <ecNumber evidence="3">2.7.13.3</ecNumber>
    </recommendedName>
</protein>
<feature type="domain" description="Histidine kinase" evidence="13">
    <location>
        <begin position="281"/>
        <end position="509"/>
    </location>
</feature>
<evidence type="ECO:0000259" key="13">
    <source>
        <dbReference type="PROSITE" id="PS50109"/>
    </source>
</evidence>
<dbReference type="InterPro" id="IPR036890">
    <property type="entry name" value="HATPase_C_sf"/>
</dbReference>
<dbReference type="PROSITE" id="PS50885">
    <property type="entry name" value="HAMP"/>
    <property type="match status" value="1"/>
</dbReference>
<reference evidence="15 16" key="1">
    <citation type="submission" date="2016-10" db="EMBL/GenBank/DDBJ databases">
        <authorList>
            <person name="de Groot N.N."/>
        </authorList>
    </citation>
    <scope>NUCLEOTIDE SEQUENCE [LARGE SCALE GENOMIC DNA]</scope>
    <source>
        <strain evidence="15 16">CGMCC 1.7054</strain>
    </source>
</reference>
<keyword evidence="6 11" id="KW-0812">Transmembrane</keyword>
<dbReference type="InterPro" id="IPR005467">
    <property type="entry name" value="His_kinase_dom"/>
</dbReference>
<keyword evidence="12" id="KW-0732">Signal</keyword>
<keyword evidence="7 15" id="KW-0418">Kinase</keyword>
<dbReference type="STRING" id="574650.SAMN04487966_1048"/>
<dbReference type="Pfam" id="PF02518">
    <property type="entry name" value="HATPase_c"/>
    <property type="match status" value="1"/>
</dbReference>
<dbReference type="OrthoDB" id="9786919at2"/>
<dbReference type="InterPro" id="IPR003594">
    <property type="entry name" value="HATPase_dom"/>
</dbReference>
<evidence type="ECO:0000256" key="2">
    <source>
        <dbReference type="ARBA" id="ARBA00004236"/>
    </source>
</evidence>
<dbReference type="FunFam" id="1.10.287.130:FF:000001">
    <property type="entry name" value="Two-component sensor histidine kinase"/>
    <property type="match status" value="1"/>
</dbReference>
<evidence type="ECO:0000256" key="3">
    <source>
        <dbReference type="ARBA" id="ARBA00012438"/>
    </source>
</evidence>
<dbReference type="CDD" id="cd00075">
    <property type="entry name" value="HATPase"/>
    <property type="match status" value="1"/>
</dbReference>
<dbReference type="InterPro" id="IPR050428">
    <property type="entry name" value="TCS_sensor_his_kinase"/>
</dbReference>
<sequence>MAGVVALLTVVLSVFTVTSLALTGQTVEAQLKQSVEQAWDRTYNFLWRGSRDAPDFTGRNPLEASAQPEGMLLLLMTGGQVAQASRLNADWHAVELSAQDAERLAALAEETLRAQAAQDAALAELPAEEAEDVFDVRLTRTMDLDGGQSLVLSEVVDDEDGVAVVGVPTAAVDRMKAGLARVQVLGSLAALVLAGLLSWWWIRRALRPLGDVSHAAARVADVPMGSGEVSLAPYRVRGDLARPGDEVGDVGFALNQLIGSVDGAFEERNRSEQRLRTFVADASHELRTPLAAVRGYTEMIRLTEPLSDQGRESVARVLSQADRMGSLVEDLLLLARLDAGRDVPRGEVDLGEIVVDAVMDATAAGRDHTWTVDVPEDPVTMLGDGQQLAQLVANLLSNARKHTPAGTTVVVRLKEDGTCDAAQPRDRVTASGARTARLTVEDDGPGINPKLLPDLFDRFIRGDTARTTTEGSTGLGLSIVRSVARAHGGEATVESELGRTTFMVELPTA</sequence>
<dbReference type="InterPro" id="IPR003661">
    <property type="entry name" value="HisK_dim/P_dom"/>
</dbReference>
<dbReference type="InterPro" id="IPR003660">
    <property type="entry name" value="HAMP_dom"/>
</dbReference>
<feature type="signal peptide" evidence="12">
    <location>
        <begin position="1"/>
        <end position="21"/>
    </location>
</feature>
<evidence type="ECO:0000313" key="15">
    <source>
        <dbReference type="EMBL" id="SFV22298.1"/>
    </source>
</evidence>
<evidence type="ECO:0000256" key="12">
    <source>
        <dbReference type="SAM" id="SignalP"/>
    </source>
</evidence>
<dbReference type="SUPFAM" id="SSF47384">
    <property type="entry name" value="Homodimeric domain of signal transducing histidine kinase"/>
    <property type="match status" value="1"/>
</dbReference>
<dbReference type="CDD" id="cd00082">
    <property type="entry name" value="HisKA"/>
    <property type="match status" value="1"/>
</dbReference>
<evidence type="ECO:0000256" key="9">
    <source>
        <dbReference type="ARBA" id="ARBA00023012"/>
    </source>
</evidence>
<dbReference type="SUPFAM" id="SSF55874">
    <property type="entry name" value="ATPase domain of HSP90 chaperone/DNA topoisomerase II/histidine kinase"/>
    <property type="match status" value="1"/>
</dbReference>
<dbReference type="Proteomes" id="UP000198881">
    <property type="component" value="Unassembled WGS sequence"/>
</dbReference>
<dbReference type="GO" id="GO:0005886">
    <property type="term" value="C:plasma membrane"/>
    <property type="evidence" value="ECO:0007669"/>
    <property type="project" value="UniProtKB-SubCell"/>
</dbReference>
<comment type="subcellular location">
    <subcellularLocation>
        <location evidence="2">Cell membrane</location>
    </subcellularLocation>
</comment>
<dbReference type="EC" id="2.7.13.3" evidence="3"/>
<keyword evidence="16" id="KW-1185">Reference proteome</keyword>
<dbReference type="AlphaFoldDB" id="A0A1I7MK39"/>
<dbReference type="RefSeq" id="WP_091696111.1">
    <property type="nucleotide sequence ID" value="NZ_FPCG01000004.1"/>
</dbReference>
<dbReference type="InterPro" id="IPR036097">
    <property type="entry name" value="HisK_dim/P_sf"/>
</dbReference>
<organism evidence="15 16">
    <name type="scientific">Micrococcus terreus</name>
    <dbReference type="NCBI Taxonomy" id="574650"/>
    <lineage>
        <taxon>Bacteria</taxon>
        <taxon>Bacillati</taxon>
        <taxon>Actinomycetota</taxon>
        <taxon>Actinomycetes</taxon>
        <taxon>Micrococcales</taxon>
        <taxon>Micrococcaceae</taxon>
        <taxon>Micrococcus</taxon>
    </lineage>
</organism>
<evidence type="ECO:0000256" key="7">
    <source>
        <dbReference type="ARBA" id="ARBA00022777"/>
    </source>
</evidence>
<dbReference type="Gene3D" id="1.10.287.130">
    <property type="match status" value="1"/>
</dbReference>
<dbReference type="Gene3D" id="3.30.565.10">
    <property type="entry name" value="Histidine kinase-like ATPase, C-terminal domain"/>
    <property type="match status" value="1"/>
</dbReference>